<comment type="caution">
    <text evidence="2">The sequence shown here is derived from an EMBL/GenBank/DDBJ whole genome shotgun (WGS) entry which is preliminary data.</text>
</comment>
<dbReference type="SUPFAM" id="SSF63491">
    <property type="entry name" value="BAG domain"/>
    <property type="match status" value="1"/>
</dbReference>
<dbReference type="EMBL" id="JAMWBK010000007">
    <property type="protein sequence ID" value="KAJ8903351.1"/>
    <property type="molecule type" value="Genomic_DNA"/>
</dbReference>
<keyword evidence="3" id="KW-1185">Reference proteome</keyword>
<proteinExistence type="predicted"/>
<dbReference type="Gene3D" id="1.20.58.120">
    <property type="entry name" value="BAG domain"/>
    <property type="match status" value="1"/>
</dbReference>
<gene>
    <name evidence="2" type="ORF">NDN08_004459</name>
</gene>
<dbReference type="Pfam" id="PF02179">
    <property type="entry name" value="BAG"/>
    <property type="match status" value="1"/>
</dbReference>
<organism evidence="2 3">
    <name type="scientific">Rhodosorus marinus</name>
    <dbReference type="NCBI Taxonomy" id="101924"/>
    <lineage>
        <taxon>Eukaryota</taxon>
        <taxon>Rhodophyta</taxon>
        <taxon>Stylonematophyceae</taxon>
        <taxon>Stylonematales</taxon>
        <taxon>Stylonemataceae</taxon>
        <taxon>Rhodosorus</taxon>
    </lineage>
</organism>
<accession>A0AAV8ULF1</accession>
<dbReference type="InterPro" id="IPR003103">
    <property type="entry name" value="BAG_domain"/>
</dbReference>
<sequence length="145" mass="16372">MESSSFGSCVMAIWGHHLEDSEIFLEETDRYVVFDTGEHVPKPVCKVPYVCERPEEAVPVLASALRVFMVRRGDLLKAFRTLEDLDERATSLCSAAESAPETRLKEELITQLLIKADAVSTENNQLIRGRRRELIKRLHSLSPSS</sequence>
<evidence type="ECO:0000259" key="1">
    <source>
        <dbReference type="Pfam" id="PF02179"/>
    </source>
</evidence>
<name>A0AAV8ULF1_9RHOD</name>
<dbReference type="AlphaFoldDB" id="A0AAV8ULF1"/>
<dbReference type="Proteomes" id="UP001157974">
    <property type="component" value="Unassembled WGS sequence"/>
</dbReference>
<dbReference type="GO" id="GO:0051087">
    <property type="term" value="F:protein-folding chaperone binding"/>
    <property type="evidence" value="ECO:0007669"/>
    <property type="project" value="InterPro"/>
</dbReference>
<protein>
    <recommendedName>
        <fullName evidence="1">BAG domain-containing protein</fullName>
    </recommendedName>
</protein>
<dbReference type="InterPro" id="IPR036533">
    <property type="entry name" value="BAG_dom_sf"/>
</dbReference>
<feature type="domain" description="BAG" evidence="1">
    <location>
        <begin position="90"/>
        <end position="141"/>
    </location>
</feature>
<reference evidence="2 3" key="1">
    <citation type="journal article" date="2023" name="Nat. Commun.">
        <title>Origin of minicircular mitochondrial genomes in red algae.</title>
        <authorList>
            <person name="Lee Y."/>
            <person name="Cho C.H."/>
            <person name="Lee Y.M."/>
            <person name="Park S.I."/>
            <person name="Yang J.H."/>
            <person name="West J.A."/>
            <person name="Bhattacharya D."/>
            <person name="Yoon H.S."/>
        </authorList>
    </citation>
    <scope>NUCLEOTIDE SEQUENCE [LARGE SCALE GENOMIC DNA]</scope>
    <source>
        <strain evidence="2 3">CCMP1338</strain>
        <tissue evidence="2">Whole cell</tissue>
    </source>
</reference>
<evidence type="ECO:0000313" key="3">
    <source>
        <dbReference type="Proteomes" id="UP001157974"/>
    </source>
</evidence>
<evidence type="ECO:0000313" key="2">
    <source>
        <dbReference type="EMBL" id="KAJ8903351.1"/>
    </source>
</evidence>